<dbReference type="PaxDb" id="1123384-AJ81_01885"/>
<feature type="transmembrane region" description="Helical" evidence="8">
    <location>
        <begin position="55"/>
        <end position="74"/>
    </location>
</feature>
<keyword evidence="5 8" id="KW-0812">Transmembrane</keyword>
<evidence type="ECO:0000256" key="5">
    <source>
        <dbReference type="ARBA" id="ARBA00022692"/>
    </source>
</evidence>
<feature type="transmembrane region" description="Helical" evidence="8">
    <location>
        <begin position="188"/>
        <end position="208"/>
    </location>
</feature>
<evidence type="ECO:0000256" key="6">
    <source>
        <dbReference type="ARBA" id="ARBA00022989"/>
    </source>
</evidence>
<reference evidence="9 10" key="1">
    <citation type="submission" date="2014-01" db="EMBL/GenBank/DDBJ databases">
        <title>Genome sequencing of Thermotog hypogea.</title>
        <authorList>
            <person name="Zhang X."/>
            <person name="Alvare G."/>
            <person name="Fristensky B."/>
            <person name="Chen L."/>
            <person name="Suen T."/>
            <person name="Chen Q."/>
            <person name="Ma K."/>
        </authorList>
    </citation>
    <scope>NUCLEOTIDE SEQUENCE [LARGE SCALE GENOMIC DNA]</scope>
    <source>
        <strain evidence="9 10">DSM 11164</strain>
    </source>
</reference>
<keyword evidence="3" id="KW-0813">Transport</keyword>
<dbReference type="GO" id="GO:0022857">
    <property type="term" value="F:transmembrane transporter activity"/>
    <property type="evidence" value="ECO:0007669"/>
    <property type="project" value="InterPro"/>
</dbReference>
<dbReference type="PATRIC" id="fig|1123384.7.peg.374"/>
<dbReference type="GO" id="GO:0005886">
    <property type="term" value="C:plasma membrane"/>
    <property type="evidence" value="ECO:0007669"/>
    <property type="project" value="UniProtKB-SubCell"/>
</dbReference>
<dbReference type="CDD" id="cd06550">
    <property type="entry name" value="TM_ABC_iron-siderophores_like"/>
    <property type="match status" value="1"/>
</dbReference>
<keyword evidence="6 8" id="KW-1133">Transmembrane helix</keyword>
<dbReference type="EMBL" id="CP007141">
    <property type="protein sequence ID" value="AJC73158.1"/>
    <property type="molecule type" value="Genomic_DNA"/>
</dbReference>
<keyword evidence="10" id="KW-1185">Reference proteome</keyword>
<keyword evidence="4" id="KW-1003">Cell membrane</keyword>
<dbReference type="FunFam" id="1.10.3470.10:FF:000001">
    <property type="entry name" value="Vitamin B12 ABC transporter permease BtuC"/>
    <property type="match status" value="1"/>
</dbReference>
<feature type="transmembrane region" description="Helical" evidence="8">
    <location>
        <begin position="304"/>
        <end position="322"/>
    </location>
</feature>
<evidence type="ECO:0000256" key="3">
    <source>
        <dbReference type="ARBA" id="ARBA00022448"/>
    </source>
</evidence>
<dbReference type="Proteomes" id="UP000077469">
    <property type="component" value="Chromosome"/>
</dbReference>
<evidence type="ECO:0000256" key="2">
    <source>
        <dbReference type="ARBA" id="ARBA00007935"/>
    </source>
</evidence>
<dbReference type="Gene3D" id="1.10.3470.10">
    <property type="entry name" value="ABC transporter involved in vitamin B12 uptake, BtuC"/>
    <property type="match status" value="1"/>
</dbReference>
<keyword evidence="7 8" id="KW-0472">Membrane</keyword>
<dbReference type="PANTHER" id="PTHR30472">
    <property type="entry name" value="FERRIC ENTEROBACTIN TRANSPORT SYSTEM PERMEASE PROTEIN"/>
    <property type="match status" value="1"/>
</dbReference>
<comment type="similarity">
    <text evidence="2">Belongs to the binding-protein-dependent transport system permease family. FecCD subfamily.</text>
</comment>
<proteinExistence type="inferred from homology"/>
<dbReference type="InterPro" id="IPR000522">
    <property type="entry name" value="ABC_transptr_permease_BtuC"/>
</dbReference>
<accession>A0A0X1KPC3</accession>
<evidence type="ECO:0000313" key="9">
    <source>
        <dbReference type="EMBL" id="AJC73158.1"/>
    </source>
</evidence>
<dbReference type="STRING" id="1123384.AJ81_01885"/>
<sequence>MMKFGKWLALVTVFVVLVLLCLSVGSVKVDFADVLRALFDQTSKHRSIVWGLRLPRVLMGLIAGASLAAVGAAFQGLLRNPLVDPYLLGVSSGASFGAVLSIYLATVSGFQFLYRLPTLSFAFAMIASLVAIVLAKKDGTIPIVELVLSGVMVSVLFSSATITLLMLLRRNITHAYVWLFGSLSGMTWNDLLSPFVFFLLFFWASLGLSQQLNAMAIGEVQAKISGVNTEFVKLIVYSLGSLAAASVVSKTGVIGFVGLITPHMARKLFGSDHKVLLVSSALIGAILLCVCDAIARVIVSPSEMPIGVVTAFVGVPVMLVLLKKGENHG</sequence>
<gene>
    <name evidence="9" type="ORF">AJ81_01885</name>
</gene>
<name>A0A0X1KPC3_9THEM</name>
<dbReference type="GO" id="GO:0033214">
    <property type="term" value="P:siderophore-iron import into cell"/>
    <property type="evidence" value="ECO:0007669"/>
    <property type="project" value="TreeGrafter"/>
</dbReference>
<feature type="transmembrane region" description="Helical" evidence="8">
    <location>
        <begin position="112"/>
        <end position="134"/>
    </location>
</feature>
<evidence type="ECO:0000256" key="4">
    <source>
        <dbReference type="ARBA" id="ARBA00022475"/>
    </source>
</evidence>
<feature type="transmembrane region" description="Helical" evidence="8">
    <location>
        <begin position="146"/>
        <end position="168"/>
    </location>
</feature>
<evidence type="ECO:0000256" key="7">
    <source>
        <dbReference type="ARBA" id="ARBA00023136"/>
    </source>
</evidence>
<evidence type="ECO:0000256" key="1">
    <source>
        <dbReference type="ARBA" id="ARBA00004651"/>
    </source>
</evidence>
<dbReference type="Pfam" id="PF01032">
    <property type="entry name" value="FecCD"/>
    <property type="match status" value="1"/>
</dbReference>
<evidence type="ECO:0000256" key="8">
    <source>
        <dbReference type="SAM" id="Phobius"/>
    </source>
</evidence>
<dbReference type="AlphaFoldDB" id="A0A0X1KPC3"/>
<dbReference type="SUPFAM" id="SSF81345">
    <property type="entry name" value="ABC transporter involved in vitamin B12 uptake, BtuC"/>
    <property type="match status" value="1"/>
</dbReference>
<comment type="subcellular location">
    <subcellularLocation>
        <location evidence="1">Cell membrane</location>
        <topology evidence="1">Multi-pass membrane protein</topology>
    </subcellularLocation>
</comment>
<organism evidence="9 10">
    <name type="scientific">Pseudothermotoga hypogea DSM 11164 = NBRC 106472</name>
    <dbReference type="NCBI Taxonomy" id="1123384"/>
    <lineage>
        <taxon>Bacteria</taxon>
        <taxon>Thermotogati</taxon>
        <taxon>Thermotogota</taxon>
        <taxon>Thermotogae</taxon>
        <taxon>Thermotogales</taxon>
        <taxon>Thermotogaceae</taxon>
        <taxon>Pseudothermotoga</taxon>
    </lineage>
</organism>
<dbReference type="KEGG" id="phy:AJ81_01885"/>
<protein>
    <submittedName>
        <fullName evidence="9">Iron ABC transporter</fullName>
    </submittedName>
</protein>
<feature type="transmembrane region" description="Helical" evidence="8">
    <location>
        <begin position="86"/>
        <end position="106"/>
    </location>
</feature>
<feature type="transmembrane region" description="Helical" evidence="8">
    <location>
        <begin position="275"/>
        <end position="298"/>
    </location>
</feature>
<evidence type="ECO:0000313" key="10">
    <source>
        <dbReference type="Proteomes" id="UP000077469"/>
    </source>
</evidence>
<dbReference type="InterPro" id="IPR037294">
    <property type="entry name" value="ABC_BtuC-like"/>
</dbReference>
<dbReference type="PANTHER" id="PTHR30472:SF25">
    <property type="entry name" value="ABC TRANSPORTER PERMEASE PROTEIN MJ0876-RELATED"/>
    <property type="match status" value="1"/>
</dbReference>